<gene>
    <name evidence="1" type="ORF">Acy02nite_47590</name>
</gene>
<proteinExistence type="predicted"/>
<accession>A0A919M733</accession>
<dbReference type="EMBL" id="BOMH01000036">
    <property type="protein sequence ID" value="GID66878.1"/>
    <property type="molecule type" value="Genomic_DNA"/>
</dbReference>
<comment type="caution">
    <text evidence="1">The sequence shown here is derived from an EMBL/GenBank/DDBJ whole genome shotgun (WGS) entry which is preliminary data.</text>
</comment>
<reference evidence="1" key="1">
    <citation type="submission" date="2021-01" db="EMBL/GenBank/DDBJ databases">
        <title>Whole genome shotgun sequence of Actinoplanes cyaneus NBRC 14990.</title>
        <authorList>
            <person name="Komaki H."/>
            <person name="Tamura T."/>
        </authorList>
    </citation>
    <scope>NUCLEOTIDE SEQUENCE</scope>
    <source>
        <strain evidence="1">NBRC 14990</strain>
    </source>
</reference>
<dbReference type="Proteomes" id="UP000619479">
    <property type="component" value="Unassembled WGS sequence"/>
</dbReference>
<name>A0A919M733_9ACTN</name>
<keyword evidence="2" id="KW-1185">Reference proteome</keyword>
<evidence type="ECO:0000313" key="1">
    <source>
        <dbReference type="EMBL" id="GID66878.1"/>
    </source>
</evidence>
<evidence type="ECO:0000313" key="2">
    <source>
        <dbReference type="Proteomes" id="UP000619479"/>
    </source>
</evidence>
<organism evidence="1 2">
    <name type="scientific">Actinoplanes cyaneus</name>
    <dbReference type="NCBI Taxonomy" id="52696"/>
    <lineage>
        <taxon>Bacteria</taxon>
        <taxon>Bacillati</taxon>
        <taxon>Actinomycetota</taxon>
        <taxon>Actinomycetes</taxon>
        <taxon>Micromonosporales</taxon>
        <taxon>Micromonosporaceae</taxon>
        <taxon>Actinoplanes</taxon>
    </lineage>
</organism>
<dbReference type="AlphaFoldDB" id="A0A919M733"/>
<sequence length="75" mass="8376">MPSLAFPASMMRRTWVNGTQASPLGLERVARRCECRERHPYCSGALQVFVEESAESVMSADVEVAQRGWLGDRFG</sequence>
<protein>
    <submittedName>
        <fullName evidence="1">Uncharacterized protein</fullName>
    </submittedName>
</protein>